<evidence type="ECO:0000256" key="3">
    <source>
        <dbReference type="ARBA" id="ARBA00022552"/>
    </source>
</evidence>
<dbReference type="GO" id="GO:0003725">
    <property type="term" value="F:double-stranded RNA binding"/>
    <property type="evidence" value="ECO:0007669"/>
    <property type="project" value="TreeGrafter"/>
</dbReference>
<dbReference type="Pfam" id="PF00035">
    <property type="entry name" value="dsrm"/>
    <property type="match status" value="1"/>
</dbReference>
<dbReference type="Pfam" id="PF14622">
    <property type="entry name" value="Ribonucleas_3_3"/>
    <property type="match status" value="1"/>
</dbReference>
<keyword evidence="9" id="KW-0963">Cytoplasm</keyword>
<keyword evidence="3 9" id="KW-0698">rRNA processing</keyword>
<dbReference type="GO" id="GO:0004525">
    <property type="term" value="F:ribonuclease III activity"/>
    <property type="evidence" value="ECO:0007669"/>
    <property type="project" value="UniProtKB-UniRule"/>
</dbReference>
<comment type="catalytic activity">
    <reaction evidence="1 9">
        <text>Endonucleolytic cleavage to 5'-phosphomonoester.</text>
        <dbReference type="EC" id="3.1.26.3"/>
    </reaction>
</comment>
<feature type="domain" description="RNase III" evidence="11">
    <location>
        <begin position="12"/>
        <end position="138"/>
    </location>
</feature>
<evidence type="ECO:0000256" key="5">
    <source>
        <dbReference type="ARBA" id="ARBA00022722"/>
    </source>
</evidence>
<comment type="caution">
    <text evidence="12">The sequence shown here is derived from an EMBL/GenBank/DDBJ whole genome shotgun (WGS) entry which is preliminary data.</text>
</comment>
<dbReference type="Gene3D" id="1.10.1520.10">
    <property type="entry name" value="Ribonuclease III domain"/>
    <property type="match status" value="1"/>
</dbReference>
<dbReference type="GO" id="GO:0046872">
    <property type="term" value="F:metal ion binding"/>
    <property type="evidence" value="ECO:0007669"/>
    <property type="project" value="UniProtKB-KW"/>
</dbReference>
<dbReference type="CDD" id="cd10845">
    <property type="entry name" value="DSRM_RNAse_III_family"/>
    <property type="match status" value="1"/>
</dbReference>
<dbReference type="GO" id="GO:0005737">
    <property type="term" value="C:cytoplasm"/>
    <property type="evidence" value="ECO:0007669"/>
    <property type="project" value="UniProtKB-SubCell"/>
</dbReference>
<sequence length="233" mass="25660">MTAIGEGRYPRLSGLESRIGYTFENISLLVRAMTHSSYGDGQRVTPDNERLEFLGDRVLGLMTADALFHHSKDAEGTLARQLNALVRKETCAQVARQISLGDAILVSSAEDRQGGREKTSILGDACEALIAAIYLDGGYKNAKKFFDKFWQPILAEVVQKSAKDPKTELQERAMAVGQNLPKYEIIERSGPDHRPLFVIEVTVDGIGNARGTGKSKRDAERFAALHLLEGWPS</sequence>
<dbReference type="InterPro" id="IPR011907">
    <property type="entry name" value="RNase_III"/>
</dbReference>
<dbReference type="GO" id="GO:0008033">
    <property type="term" value="P:tRNA processing"/>
    <property type="evidence" value="ECO:0007669"/>
    <property type="project" value="UniProtKB-KW"/>
</dbReference>
<comment type="function">
    <text evidence="9">Digests double-stranded RNA. Involved in the processing of primary rRNA transcript to yield the immediate precursors to the large and small rRNAs (23S and 16S). Processes some mRNAs, and tRNAs when they are encoded in the rRNA operon. Processes pre-crRNA and tracrRNA of type II CRISPR loci if present in the organism.</text>
</comment>
<name>A0A918KDA3_9PROT</name>
<dbReference type="Gene3D" id="3.30.160.20">
    <property type="match status" value="1"/>
</dbReference>
<dbReference type="NCBIfam" id="TIGR02191">
    <property type="entry name" value="RNaseIII"/>
    <property type="match status" value="1"/>
</dbReference>
<dbReference type="PROSITE" id="PS50137">
    <property type="entry name" value="DS_RBD"/>
    <property type="match status" value="1"/>
</dbReference>
<dbReference type="GO" id="GO:0010468">
    <property type="term" value="P:regulation of gene expression"/>
    <property type="evidence" value="ECO:0007669"/>
    <property type="project" value="TreeGrafter"/>
</dbReference>
<comment type="subcellular location">
    <subcellularLocation>
        <location evidence="9">Cytoplasm</location>
    </subcellularLocation>
</comment>
<evidence type="ECO:0000259" key="11">
    <source>
        <dbReference type="PROSITE" id="PS50142"/>
    </source>
</evidence>
<keyword evidence="8 9" id="KW-0694">RNA-binding</keyword>
<evidence type="ECO:0000256" key="7">
    <source>
        <dbReference type="ARBA" id="ARBA00022801"/>
    </source>
</evidence>
<feature type="binding site" evidence="9">
    <location>
        <position position="127"/>
    </location>
    <ligand>
        <name>Mg(2+)</name>
        <dbReference type="ChEBI" id="CHEBI:18420"/>
    </ligand>
</feature>
<accession>A0A918KDA3</accession>
<dbReference type="InterPro" id="IPR000999">
    <property type="entry name" value="RNase_III_dom"/>
</dbReference>
<keyword evidence="5 9" id="KW-0540">Nuclease</keyword>
<evidence type="ECO:0000256" key="4">
    <source>
        <dbReference type="ARBA" id="ARBA00022664"/>
    </source>
</evidence>
<dbReference type="PROSITE" id="PS00517">
    <property type="entry name" value="RNASE_3_1"/>
    <property type="match status" value="1"/>
</dbReference>
<feature type="binding site" evidence="9">
    <location>
        <position position="124"/>
    </location>
    <ligand>
        <name>Mg(2+)</name>
        <dbReference type="ChEBI" id="CHEBI:18420"/>
    </ligand>
</feature>
<dbReference type="EMBL" id="BMYV01000001">
    <property type="protein sequence ID" value="GGX59265.1"/>
    <property type="molecule type" value="Genomic_DNA"/>
</dbReference>
<dbReference type="InterPro" id="IPR014720">
    <property type="entry name" value="dsRBD_dom"/>
</dbReference>
<dbReference type="SUPFAM" id="SSF54768">
    <property type="entry name" value="dsRNA-binding domain-like"/>
    <property type="match status" value="1"/>
</dbReference>
<dbReference type="PANTHER" id="PTHR11207">
    <property type="entry name" value="RIBONUCLEASE III"/>
    <property type="match status" value="1"/>
</dbReference>
<dbReference type="PROSITE" id="PS50142">
    <property type="entry name" value="RNASE_3_2"/>
    <property type="match status" value="1"/>
</dbReference>
<keyword evidence="4 9" id="KW-0507">mRNA processing</keyword>
<keyword evidence="9" id="KW-0460">Magnesium</keyword>
<dbReference type="HAMAP" id="MF_00104">
    <property type="entry name" value="RNase_III"/>
    <property type="match status" value="1"/>
</dbReference>
<dbReference type="AlphaFoldDB" id="A0A918KDA3"/>
<reference evidence="12 13" key="1">
    <citation type="journal article" date="2014" name="Int. J. Syst. Evol. Microbiol.">
        <title>Complete genome sequence of Corynebacterium casei LMG S-19264T (=DSM 44701T), isolated from a smear-ripened cheese.</title>
        <authorList>
            <consortium name="US DOE Joint Genome Institute (JGI-PGF)"/>
            <person name="Walter F."/>
            <person name="Albersmeier A."/>
            <person name="Kalinowski J."/>
            <person name="Ruckert C."/>
        </authorList>
    </citation>
    <scope>NUCLEOTIDE SEQUENCE [LARGE SCALE GENOMIC DNA]</scope>
    <source>
        <strain evidence="12 13">KCTC 23968</strain>
    </source>
</reference>
<dbReference type="InterPro" id="IPR036389">
    <property type="entry name" value="RNase_III_sf"/>
</dbReference>
<keyword evidence="6 9" id="KW-0255">Endonuclease</keyword>
<feature type="active site" evidence="9">
    <location>
        <position position="56"/>
    </location>
</feature>
<dbReference type="SUPFAM" id="SSF69065">
    <property type="entry name" value="RNase III domain-like"/>
    <property type="match status" value="1"/>
</dbReference>
<evidence type="ECO:0000256" key="8">
    <source>
        <dbReference type="ARBA" id="ARBA00022884"/>
    </source>
</evidence>
<dbReference type="FunFam" id="1.10.1520.10:FF:000001">
    <property type="entry name" value="Ribonuclease 3"/>
    <property type="match status" value="1"/>
</dbReference>
<protein>
    <recommendedName>
        <fullName evidence="9">Ribonuclease 3</fullName>
        <ecNumber evidence="9">3.1.26.3</ecNumber>
    </recommendedName>
    <alternativeName>
        <fullName evidence="9">Ribonuclease III</fullName>
        <shortName evidence="9">RNase III</shortName>
    </alternativeName>
</protein>
<keyword evidence="7 9" id="KW-0378">Hydrolase</keyword>
<keyword evidence="9" id="KW-0819">tRNA processing</keyword>
<dbReference type="EC" id="3.1.26.3" evidence="9"/>
<dbReference type="GO" id="GO:0006397">
    <property type="term" value="P:mRNA processing"/>
    <property type="evidence" value="ECO:0007669"/>
    <property type="project" value="UniProtKB-UniRule"/>
</dbReference>
<keyword evidence="13" id="KW-1185">Reference proteome</keyword>
<evidence type="ECO:0000313" key="13">
    <source>
        <dbReference type="Proteomes" id="UP000600865"/>
    </source>
</evidence>
<organism evidence="12 13">
    <name type="scientific">Litorimonas cladophorae</name>
    <dbReference type="NCBI Taxonomy" id="1220491"/>
    <lineage>
        <taxon>Bacteria</taxon>
        <taxon>Pseudomonadati</taxon>
        <taxon>Pseudomonadota</taxon>
        <taxon>Alphaproteobacteria</taxon>
        <taxon>Maricaulales</taxon>
        <taxon>Robiginitomaculaceae</taxon>
    </lineage>
</organism>
<dbReference type="SMART" id="SM00358">
    <property type="entry name" value="DSRM"/>
    <property type="match status" value="1"/>
</dbReference>
<dbReference type="RefSeq" id="WP_189581124.1">
    <property type="nucleotide sequence ID" value="NZ_BMYV01000001.1"/>
</dbReference>
<evidence type="ECO:0000259" key="10">
    <source>
        <dbReference type="PROSITE" id="PS50137"/>
    </source>
</evidence>
<dbReference type="SMART" id="SM00535">
    <property type="entry name" value="RIBOc"/>
    <property type="match status" value="1"/>
</dbReference>
<keyword evidence="9" id="KW-0479">Metal-binding</keyword>
<comment type="similarity">
    <text evidence="2">Belongs to the ribonuclease III family.</text>
</comment>
<feature type="binding site" evidence="9">
    <location>
        <position position="52"/>
    </location>
    <ligand>
        <name>Mg(2+)</name>
        <dbReference type="ChEBI" id="CHEBI:18420"/>
    </ligand>
</feature>
<comment type="subunit">
    <text evidence="9">Homodimer.</text>
</comment>
<keyword evidence="9" id="KW-0699">rRNA-binding</keyword>
<proteinExistence type="inferred from homology"/>
<evidence type="ECO:0000256" key="9">
    <source>
        <dbReference type="HAMAP-Rule" id="MF_00104"/>
    </source>
</evidence>
<evidence type="ECO:0000313" key="12">
    <source>
        <dbReference type="EMBL" id="GGX59265.1"/>
    </source>
</evidence>
<dbReference type="CDD" id="cd00593">
    <property type="entry name" value="RIBOc"/>
    <property type="match status" value="1"/>
</dbReference>
<dbReference type="Proteomes" id="UP000600865">
    <property type="component" value="Unassembled WGS sequence"/>
</dbReference>
<dbReference type="PANTHER" id="PTHR11207:SF0">
    <property type="entry name" value="RIBONUCLEASE 3"/>
    <property type="match status" value="1"/>
</dbReference>
<evidence type="ECO:0000256" key="2">
    <source>
        <dbReference type="ARBA" id="ARBA00010183"/>
    </source>
</evidence>
<gene>
    <name evidence="9 12" type="primary">rnc</name>
    <name evidence="12" type="ORF">GCM10011309_06130</name>
</gene>
<dbReference type="GO" id="GO:0019843">
    <property type="term" value="F:rRNA binding"/>
    <property type="evidence" value="ECO:0007669"/>
    <property type="project" value="UniProtKB-KW"/>
</dbReference>
<feature type="domain" description="DRBM" evidence="10">
    <location>
        <begin position="164"/>
        <end position="229"/>
    </location>
</feature>
<comment type="cofactor">
    <cofactor evidence="9">
        <name>Mg(2+)</name>
        <dbReference type="ChEBI" id="CHEBI:18420"/>
    </cofactor>
</comment>
<evidence type="ECO:0000256" key="1">
    <source>
        <dbReference type="ARBA" id="ARBA00000109"/>
    </source>
</evidence>
<dbReference type="GO" id="GO:0006364">
    <property type="term" value="P:rRNA processing"/>
    <property type="evidence" value="ECO:0007669"/>
    <property type="project" value="UniProtKB-UniRule"/>
</dbReference>
<feature type="active site" evidence="9">
    <location>
        <position position="127"/>
    </location>
</feature>
<evidence type="ECO:0000256" key="6">
    <source>
        <dbReference type="ARBA" id="ARBA00022759"/>
    </source>
</evidence>